<dbReference type="EMBL" id="JAHRIP010077099">
    <property type="protein sequence ID" value="MEQ2311573.1"/>
    <property type="molecule type" value="Genomic_DNA"/>
</dbReference>
<comment type="caution">
    <text evidence="1">The sequence shown here is derived from an EMBL/GenBank/DDBJ whole genome shotgun (WGS) entry which is preliminary data.</text>
</comment>
<organism evidence="1 2">
    <name type="scientific">Ameca splendens</name>
    <dbReference type="NCBI Taxonomy" id="208324"/>
    <lineage>
        <taxon>Eukaryota</taxon>
        <taxon>Metazoa</taxon>
        <taxon>Chordata</taxon>
        <taxon>Craniata</taxon>
        <taxon>Vertebrata</taxon>
        <taxon>Euteleostomi</taxon>
        <taxon>Actinopterygii</taxon>
        <taxon>Neopterygii</taxon>
        <taxon>Teleostei</taxon>
        <taxon>Neoteleostei</taxon>
        <taxon>Acanthomorphata</taxon>
        <taxon>Ovalentaria</taxon>
        <taxon>Atherinomorphae</taxon>
        <taxon>Cyprinodontiformes</taxon>
        <taxon>Goodeidae</taxon>
        <taxon>Ameca</taxon>
    </lineage>
</organism>
<accession>A0ABV0ZZ72</accession>
<gene>
    <name evidence="1" type="ORF">AMECASPLE_021544</name>
</gene>
<proteinExistence type="predicted"/>
<evidence type="ECO:0000313" key="2">
    <source>
        <dbReference type="Proteomes" id="UP001469553"/>
    </source>
</evidence>
<evidence type="ECO:0000313" key="1">
    <source>
        <dbReference type="EMBL" id="MEQ2311573.1"/>
    </source>
</evidence>
<reference evidence="1 2" key="1">
    <citation type="submission" date="2021-06" db="EMBL/GenBank/DDBJ databases">
        <authorList>
            <person name="Palmer J.M."/>
        </authorList>
    </citation>
    <scope>NUCLEOTIDE SEQUENCE [LARGE SCALE GENOMIC DNA]</scope>
    <source>
        <strain evidence="1 2">AS_MEX2019</strain>
        <tissue evidence="1">Muscle</tissue>
    </source>
</reference>
<protein>
    <submittedName>
        <fullName evidence="1">Uncharacterized protein</fullName>
    </submittedName>
</protein>
<sequence>MESRRSLKFSPFVEFLLFSSRTTTNRMKVHRKALKCYPQLLVVFCKGGSAGSQRSNPLTTSAPRTVTVDGAYLGALRGPELNRLCACQAGPRSLQKDGHVSGDDPGVYFAVCQAPFSM</sequence>
<dbReference type="Proteomes" id="UP001469553">
    <property type="component" value="Unassembled WGS sequence"/>
</dbReference>
<keyword evidence="2" id="KW-1185">Reference proteome</keyword>
<name>A0ABV0ZZ72_9TELE</name>